<organism evidence="6 7">
    <name type="scientific">Streptomyces hazeniae</name>
    <dbReference type="NCBI Taxonomy" id="3075538"/>
    <lineage>
        <taxon>Bacteria</taxon>
        <taxon>Bacillati</taxon>
        <taxon>Actinomycetota</taxon>
        <taxon>Actinomycetes</taxon>
        <taxon>Kitasatosporales</taxon>
        <taxon>Streptomycetaceae</taxon>
        <taxon>Streptomyces</taxon>
    </lineage>
</organism>
<dbReference type="SUPFAM" id="SSF53807">
    <property type="entry name" value="Helical backbone' metal receptor"/>
    <property type="match status" value="1"/>
</dbReference>
<gene>
    <name evidence="6" type="ORF">RM572_01560</name>
</gene>
<evidence type="ECO:0000313" key="7">
    <source>
        <dbReference type="Proteomes" id="UP001183414"/>
    </source>
</evidence>
<evidence type="ECO:0000256" key="1">
    <source>
        <dbReference type="ARBA" id="ARBA00011028"/>
    </source>
</evidence>
<dbReference type="Gene3D" id="3.40.50.1980">
    <property type="entry name" value="Nitrogenase molybdenum iron protein domain"/>
    <property type="match status" value="2"/>
</dbReference>
<evidence type="ECO:0000256" key="3">
    <source>
        <dbReference type="ARBA" id="ARBA00022729"/>
    </source>
</evidence>
<dbReference type="InterPro" id="IPR050492">
    <property type="entry name" value="Bact_metal-bind_prot9"/>
</dbReference>
<name>A0ABU2NN29_9ACTN</name>
<dbReference type="Proteomes" id="UP001183414">
    <property type="component" value="Unassembled WGS sequence"/>
</dbReference>
<feature type="chain" id="PRO_5046117831" evidence="5">
    <location>
        <begin position="22"/>
        <end position="339"/>
    </location>
</feature>
<dbReference type="EMBL" id="JAVREQ010000001">
    <property type="protein sequence ID" value="MDT0377462.1"/>
    <property type="molecule type" value="Genomic_DNA"/>
</dbReference>
<keyword evidence="2" id="KW-0813">Transport</keyword>
<sequence length="339" mass="35989">MNARSTSSRRPLIRTAAPAVAAVLGLLPLTACGGDAGADDGRVDVVASFYPMEFLAEEIGGEHVDVTGLTSPGVEPHDLELAPKQVGMLSDADLVVYLKGLQPAVDEAVEQAEAEHVAEATAYTSLEKHGGHAGHDHGGEEAHGHEDGHAHEEGGGHAGHDHATEGGGDPHVWLDPVRYAEIAEGVGKQLAQADPEHEKAYRENTEDLVGRLKTLDDDFRTGLEGRKTDTFVTTHAAFGYLADRYGLHEESLSGVDPASGSISAAHIKELHEIVKEDDVSTVFFASRASDDAADTLAQDLNLRTGVLSSLESVEDTGTQDYLSVMRQNLQALRTALDTQ</sequence>
<evidence type="ECO:0000256" key="2">
    <source>
        <dbReference type="ARBA" id="ARBA00022448"/>
    </source>
</evidence>
<evidence type="ECO:0000313" key="6">
    <source>
        <dbReference type="EMBL" id="MDT0377462.1"/>
    </source>
</evidence>
<reference evidence="7" key="1">
    <citation type="submission" date="2023-07" db="EMBL/GenBank/DDBJ databases">
        <title>30 novel species of actinomycetes from the DSMZ collection.</title>
        <authorList>
            <person name="Nouioui I."/>
        </authorList>
    </citation>
    <scope>NUCLEOTIDE SEQUENCE [LARGE SCALE GENOMIC DNA]</scope>
    <source>
        <strain evidence="7">DSM 42041</strain>
    </source>
</reference>
<evidence type="ECO:0000256" key="5">
    <source>
        <dbReference type="SAM" id="SignalP"/>
    </source>
</evidence>
<dbReference type="PANTHER" id="PTHR42953">
    <property type="entry name" value="HIGH-AFFINITY ZINC UPTAKE SYSTEM PROTEIN ZNUA-RELATED"/>
    <property type="match status" value="1"/>
</dbReference>
<evidence type="ECO:0000256" key="4">
    <source>
        <dbReference type="SAM" id="MobiDB-lite"/>
    </source>
</evidence>
<feature type="region of interest" description="Disordered" evidence="4">
    <location>
        <begin position="128"/>
        <end position="173"/>
    </location>
</feature>
<dbReference type="InterPro" id="IPR006127">
    <property type="entry name" value="ZnuA-like"/>
</dbReference>
<keyword evidence="7" id="KW-1185">Reference proteome</keyword>
<comment type="similarity">
    <text evidence="1">Belongs to the bacterial solute-binding protein 9 family.</text>
</comment>
<protein>
    <submittedName>
        <fullName evidence="6">Metal ABC transporter substrate-binding protein</fullName>
    </submittedName>
</protein>
<feature type="compositionally biased region" description="Basic and acidic residues" evidence="4">
    <location>
        <begin position="128"/>
        <end position="164"/>
    </location>
</feature>
<comment type="caution">
    <text evidence="6">The sequence shown here is derived from an EMBL/GenBank/DDBJ whole genome shotgun (WGS) entry which is preliminary data.</text>
</comment>
<proteinExistence type="inferred from homology"/>
<accession>A0ABU2NN29</accession>
<keyword evidence="3 5" id="KW-0732">Signal</keyword>
<dbReference type="RefSeq" id="WP_311671443.1">
    <property type="nucleotide sequence ID" value="NZ_JAVREQ010000001.1"/>
</dbReference>
<dbReference type="PANTHER" id="PTHR42953:SF3">
    <property type="entry name" value="HIGH-AFFINITY ZINC UPTAKE SYSTEM PROTEIN ZNUA"/>
    <property type="match status" value="1"/>
</dbReference>
<feature type="signal peptide" evidence="5">
    <location>
        <begin position="1"/>
        <end position="21"/>
    </location>
</feature>
<dbReference type="Pfam" id="PF01297">
    <property type="entry name" value="ZnuA"/>
    <property type="match status" value="1"/>
</dbReference>